<proteinExistence type="predicted"/>
<organism evidence="1 2">
    <name type="scientific">Plakobranchus ocellatus</name>
    <dbReference type="NCBI Taxonomy" id="259542"/>
    <lineage>
        <taxon>Eukaryota</taxon>
        <taxon>Metazoa</taxon>
        <taxon>Spiralia</taxon>
        <taxon>Lophotrochozoa</taxon>
        <taxon>Mollusca</taxon>
        <taxon>Gastropoda</taxon>
        <taxon>Heterobranchia</taxon>
        <taxon>Euthyneura</taxon>
        <taxon>Panpulmonata</taxon>
        <taxon>Sacoglossa</taxon>
        <taxon>Placobranchoidea</taxon>
        <taxon>Plakobranchidae</taxon>
        <taxon>Plakobranchus</taxon>
    </lineage>
</organism>
<sequence>MALTRKRKISKRRHWIHPICKDRGALGEFKLLPQILADDEKYLEYFRMTPTTFQETKYKLEEINYTKGKIGGLTKVRTVR</sequence>
<reference evidence="1 2" key="1">
    <citation type="journal article" date="2021" name="Elife">
        <title>Chloroplast acquisition without the gene transfer in kleptoplastic sea slugs, Plakobranchus ocellatus.</title>
        <authorList>
            <person name="Maeda T."/>
            <person name="Takahashi S."/>
            <person name="Yoshida T."/>
            <person name="Shimamura S."/>
            <person name="Takaki Y."/>
            <person name="Nagai Y."/>
            <person name="Toyoda A."/>
            <person name="Suzuki Y."/>
            <person name="Arimoto A."/>
            <person name="Ishii H."/>
            <person name="Satoh N."/>
            <person name="Nishiyama T."/>
            <person name="Hasebe M."/>
            <person name="Maruyama T."/>
            <person name="Minagawa J."/>
            <person name="Obokata J."/>
            <person name="Shigenobu S."/>
        </authorList>
    </citation>
    <scope>NUCLEOTIDE SEQUENCE [LARGE SCALE GENOMIC DNA]</scope>
</reference>
<gene>
    <name evidence="1" type="ORF">PoB_003671300</name>
</gene>
<dbReference type="EMBL" id="BLXT01004148">
    <property type="protein sequence ID" value="GFO10208.1"/>
    <property type="molecule type" value="Genomic_DNA"/>
</dbReference>
<comment type="caution">
    <text evidence="1">The sequence shown here is derived from an EMBL/GenBank/DDBJ whole genome shotgun (WGS) entry which is preliminary data.</text>
</comment>
<dbReference type="Proteomes" id="UP000735302">
    <property type="component" value="Unassembled WGS sequence"/>
</dbReference>
<name>A0AAV4AS63_9GAST</name>
<keyword evidence="2" id="KW-1185">Reference proteome</keyword>
<evidence type="ECO:0000313" key="1">
    <source>
        <dbReference type="EMBL" id="GFO10208.1"/>
    </source>
</evidence>
<evidence type="ECO:0000313" key="2">
    <source>
        <dbReference type="Proteomes" id="UP000735302"/>
    </source>
</evidence>
<dbReference type="AlphaFoldDB" id="A0AAV4AS63"/>
<protein>
    <submittedName>
        <fullName evidence="1">Uncharacterized protein</fullName>
    </submittedName>
</protein>
<accession>A0AAV4AS63</accession>